<dbReference type="InterPro" id="IPR003841">
    <property type="entry name" value="Na/Pi_transpt"/>
</dbReference>
<keyword evidence="4 6" id="KW-1133">Transmembrane helix</keyword>
<dbReference type="KEGG" id="mmed:Mame_01861"/>
<feature type="domain" description="PhoU" evidence="7">
    <location>
        <begin position="448"/>
        <end position="528"/>
    </location>
</feature>
<keyword evidence="3 6" id="KW-0812">Transmembrane</keyword>
<dbReference type="GO" id="GO:0044341">
    <property type="term" value="P:sodium-dependent phosphate transport"/>
    <property type="evidence" value="ECO:0007669"/>
    <property type="project" value="InterPro"/>
</dbReference>
<dbReference type="EMBL" id="CP020330">
    <property type="protein sequence ID" value="AQZ51203.1"/>
    <property type="molecule type" value="Genomic_DNA"/>
</dbReference>
<evidence type="ECO:0000256" key="2">
    <source>
        <dbReference type="ARBA" id="ARBA00022475"/>
    </source>
</evidence>
<keyword evidence="2" id="KW-1003">Cell membrane</keyword>
<dbReference type="GO" id="GO:0005436">
    <property type="term" value="F:sodium:phosphate symporter activity"/>
    <property type="evidence" value="ECO:0007669"/>
    <property type="project" value="InterPro"/>
</dbReference>
<evidence type="ECO:0000256" key="5">
    <source>
        <dbReference type="ARBA" id="ARBA00023136"/>
    </source>
</evidence>
<accession>A0A1U9Z0I2</accession>
<dbReference type="AlphaFoldDB" id="A0A1U9Z0I2"/>
<evidence type="ECO:0000313" key="8">
    <source>
        <dbReference type="EMBL" id="AQZ51203.1"/>
    </source>
</evidence>
<protein>
    <submittedName>
        <fullName evidence="8">Sodium-dependent inorganic phosphate (Pi) transporter</fullName>
    </submittedName>
</protein>
<organism evidence="8 9">
    <name type="scientific">Martelella mediterranea DSM 17316</name>
    <dbReference type="NCBI Taxonomy" id="1122214"/>
    <lineage>
        <taxon>Bacteria</taxon>
        <taxon>Pseudomonadati</taxon>
        <taxon>Pseudomonadota</taxon>
        <taxon>Alphaproteobacteria</taxon>
        <taxon>Hyphomicrobiales</taxon>
        <taxon>Aurantimonadaceae</taxon>
        <taxon>Martelella</taxon>
    </lineage>
</organism>
<dbReference type="Pfam" id="PF01895">
    <property type="entry name" value="PhoU"/>
    <property type="match status" value="2"/>
</dbReference>
<feature type="transmembrane region" description="Helical" evidence="6">
    <location>
        <begin position="137"/>
        <end position="154"/>
    </location>
</feature>
<dbReference type="SUPFAM" id="SSF109755">
    <property type="entry name" value="PhoU-like"/>
    <property type="match status" value="1"/>
</dbReference>
<dbReference type="eggNOG" id="COG1283">
    <property type="taxonomic scope" value="Bacteria"/>
</dbReference>
<evidence type="ECO:0000256" key="4">
    <source>
        <dbReference type="ARBA" id="ARBA00022989"/>
    </source>
</evidence>
<dbReference type="OrthoDB" id="5778511at2"/>
<evidence type="ECO:0000256" key="1">
    <source>
        <dbReference type="ARBA" id="ARBA00004651"/>
    </source>
</evidence>
<name>A0A1U9Z0I2_9HYPH</name>
<feature type="transmembrane region" description="Helical" evidence="6">
    <location>
        <begin position="174"/>
        <end position="198"/>
    </location>
</feature>
<comment type="subcellular location">
    <subcellularLocation>
        <location evidence="1">Cell membrane</location>
        <topology evidence="1">Multi-pass membrane protein</topology>
    </subcellularLocation>
</comment>
<evidence type="ECO:0000313" key="9">
    <source>
        <dbReference type="Proteomes" id="UP000191135"/>
    </source>
</evidence>
<proteinExistence type="predicted"/>
<dbReference type="NCBIfam" id="NF037997">
    <property type="entry name" value="Na_Pi_symport"/>
    <property type="match status" value="1"/>
</dbReference>
<keyword evidence="5 6" id="KW-0472">Membrane</keyword>
<sequence length="551" mass="58310">MNSTILLIDLLGAGALVLWALRMIKSGILSGFGASLRQGIAKGTGNRVFAAISGMLVTIAVQSSTATAVIAGSFVSRNIIAPRMAQAVLLGANLGTALTAAILVRDLHWLAPALILCGVVTHGRSRLARGRGIGKALIGLGLMLLALELLGAATEPLREAEVTGAILSALDQGLIFGLLLAAVLAFASSSSLAVVLFISMLAQSGAVTPALVLVLVAGANLGGAVPPCLAVAGDGPKARRLVRGNLAVRGIGALLVLATAGIAGPYLANLMPPDARLAIAAHLAFNAILLALFLPLLGPLDRLCRLLWPDPATERGETSYLDDAALETPALALGGAAREVLRIGDKVALMMELNLRALLVDDPDAGRDISKLDDRVDAALTDLKLYFARLGRTELSKDENARMREILSYAINLEHIGDIIDRDLSEMARKKADRQVKFSTAGEEEIGELYRKTLLNLELAQSVFLSRDVNLARRLTAEKVHVRQIEERSQKKHIERLQDGKPETLGSSTLHLDILRDLKRINAHIAAVSYPILSEAGELSESRVISLQNAG</sequence>
<evidence type="ECO:0000256" key="3">
    <source>
        <dbReference type="ARBA" id="ARBA00022692"/>
    </source>
</evidence>
<evidence type="ECO:0000256" key="6">
    <source>
        <dbReference type="SAM" id="Phobius"/>
    </source>
</evidence>
<dbReference type="Gene3D" id="1.20.58.220">
    <property type="entry name" value="Phosphate transport system protein phou homolog 2, domain 2"/>
    <property type="match status" value="1"/>
</dbReference>
<dbReference type="GO" id="GO:0005886">
    <property type="term" value="C:plasma membrane"/>
    <property type="evidence" value="ECO:0007669"/>
    <property type="project" value="UniProtKB-SubCell"/>
</dbReference>
<feature type="transmembrane region" description="Helical" evidence="6">
    <location>
        <begin position="49"/>
        <end position="75"/>
    </location>
</feature>
<dbReference type="InterPro" id="IPR026022">
    <property type="entry name" value="PhoU_dom"/>
</dbReference>
<dbReference type="Pfam" id="PF02690">
    <property type="entry name" value="Na_Pi_cotrans"/>
    <property type="match status" value="1"/>
</dbReference>
<dbReference type="Proteomes" id="UP000191135">
    <property type="component" value="Chromosome"/>
</dbReference>
<dbReference type="InterPro" id="IPR038078">
    <property type="entry name" value="PhoU-like_sf"/>
</dbReference>
<dbReference type="PANTHER" id="PTHR10010">
    <property type="entry name" value="SOLUTE CARRIER FAMILY 34 SODIUM PHOSPHATE , MEMBER 2-RELATED"/>
    <property type="match status" value="1"/>
</dbReference>
<dbReference type="PANTHER" id="PTHR10010:SF46">
    <property type="entry name" value="SODIUM-DEPENDENT PHOSPHATE TRANSPORT PROTEIN 2B"/>
    <property type="match status" value="1"/>
</dbReference>
<feature type="transmembrane region" description="Helical" evidence="6">
    <location>
        <begin position="87"/>
        <end position="103"/>
    </location>
</feature>
<reference evidence="8 9" key="1">
    <citation type="submission" date="2017-03" db="EMBL/GenBank/DDBJ databases">
        <title>Foreign affairs: Plasmid Transfer between Roseobacters and Rhizobia.</title>
        <authorList>
            <person name="Bartling P."/>
            <person name="Bunk B."/>
            <person name="Overmann J."/>
            <person name="Brinkmann H."/>
            <person name="Petersen J."/>
        </authorList>
    </citation>
    <scope>NUCLEOTIDE SEQUENCE [LARGE SCALE GENOMIC DNA]</scope>
    <source>
        <strain evidence="8 9">MACL11</strain>
    </source>
</reference>
<feature type="transmembrane region" description="Helical" evidence="6">
    <location>
        <begin position="246"/>
        <end position="267"/>
    </location>
</feature>
<evidence type="ECO:0000259" key="7">
    <source>
        <dbReference type="Pfam" id="PF01895"/>
    </source>
</evidence>
<gene>
    <name evidence="8" type="ORF">Mame_01861</name>
</gene>
<keyword evidence="9" id="KW-1185">Reference proteome</keyword>
<dbReference type="RefSeq" id="WP_018062934.1">
    <property type="nucleotide sequence ID" value="NZ_AQWH01000001.1"/>
</dbReference>
<feature type="domain" description="PhoU" evidence="7">
    <location>
        <begin position="341"/>
        <end position="420"/>
    </location>
</feature>
<feature type="transmembrane region" description="Helical" evidence="6">
    <location>
        <begin position="279"/>
        <end position="297"/>
    </location>
</feature>